<dbReference type="PANTHER" id="PTHR42685">
    <property type="entry name" value="GERANYLGERANYL DIPHOSPHATE REDUCTASE"/>
    <property type="match status" value="1"/>
</dbReference>
<organism evidence="1 2">
    <name type="scientific">Zestosphaera tikiterensis</name>
    <dbReference type="NCBI Taxonomy" id="1973259"/>
    <lineage>
        <taxon>Archaea</taxon>
        <taxon>Thermoproteota</taxon>
        <taxon>Thermoprotei</taxon>
        <taxon>Desulfurococcales</taxon>
        <taxon>Desulfurococcaceae</taxon>
        <taxon>Zestosphaera</taxon>
    </lineage>
</organism>
<dbReference type="PRINTS" id="PR00420">
    <property type="entry name" value="RNGMNOXGNASE"/>
</dbReference>
<dbReference type="Gene3D" id="3.50.50.60">
    <property type="entry name" value="FAD/NAD(P)-binding domain"/>
    <property type="match status" value="1"/>
</dbReference>
<evidence type="ECO:0000313" key="1">
    <source>
        <dbReference type="EMBL" id="PUA32355.1"/>
    </source>
</evidence>
<evidence type="ECO:0008006" key="3">
    <source>
        <dbReference type="Google" id="ProtNLM"/>
    </source>
</evidence>
<dbReference type="EMBL" id="NBVN01000004">
    <property type="protein sequence ID" value="PUA32355.1"/>
    <property type="molecule type" value="Genomic_DNA"/>
</dbReference>
<accession>A0A2R7Y476</accession>
<evidence type="ECO:0000313" key="2">
    <source>
        <dbReference type="Proteomes" id="UP000244093"/>
    </source>
</evidence>
<comment type="caution">
    <text evidence="1">The sequence shown here is derived from an EMBL/GenBank/DDBJ whole genome shotgun (WGS) entry which is preliminary data.</text>
</comment>
<reference evidence="1 2" key="1">
    <citation type="journal article" date="2018" name="Syst. Appl. Microbiol.">
        <title>A new symbiotic nanoarchaeote (Candidatus Nanoclepta minutus) and its host (Zestosphaera tikiterensis gen. nov., sp. nov.) from a New Zealand hot spring.</title>
        <authorList>
            <person name="St John E."/>
            <person name="Liu Y."/>
            <person name="Podar M."/>
            <person name="Stott M.B."/>
            <person name="Meneghin J."/>
            <person name="Chen Z."/>
            <person name="Lagutin K."/>
            <person name="Mitchell K."/>
            <person name="Reysenbach A.L."/>
        </authorList>
    </citation>
    <scope>NUCLEOTIDE SEQUENCE [LARGE SCALE GENOMIC DNA]</scope>
    <source>
        <strain evidence="1">NZ3</strain>
    </source>
</reference>
<protein>
    <recommendedName>
        <fullName evidence="3">FAD-binding domain-containing protein</fullName>
    </recommendedName>
</protein>
<dbReference type="AlphaFoldDB" id="A0A2R7Y476"/>
<dbReference type="Proteomes" id="UP000244093">
    <property type="component" value="Unassembled WGS sequence"/>
</dbReference>
<dbReference type="InterPro" id="IPR036188">
    <property type="entry name" value="FAD/NAD-bd_sf"/>
</dbReference>
<gene>
    <name evidence="1" type="ORF">B7O98_06765</name>
</gene>
<proteinExistence type="predicted"/>
<sequence>MVDGVGSKVCVVGGGPAGLLSSYVLVNLGFEVSIFEEHREVGIPRHCSGMLSDYVVSSLSGFVKDCVVGRFRSYALILDTHSSFKEVSTLTFNEYVYAVDREKLEKNVYEVLTSSGVDVRLKNKVMEISFNPLRITLESGKYETCDYVVVGEGAVRRLSKSLGFCKSVKNAFGLQAVIKTSKTLEVPYVVLSKFFDKDSFGWVIPLENKEALVGVISRNNLRLRLAYLIKKFLRYEGLRDLNLINVFGGLIPLDTPCSTVIKEHNVIAVGDAASMIKPISKGGLYPITLSIQALRKSVRRGDIDLKLYVENMKSIVSKLRTQHIVKDVVMFFGGYYNLVKLLNEFKVREVKVLKYDDLVLKGMSLISKR</sequence>
<dbReference type="Pfam" id="PF05834">
    <property type="entry name" value="Lycopene_cycl"/>
    <property type="match status" value="1"/>
</dbReference>
<dbReference type="InterPro" id="IPR050407">
    <property type="entry name" value="Geranylgeranyl_reductase"/>
</dbReference>
<dbReference type="SUPFAM" id="SSF51905">
    <property type="entry name" value="FAD/NAD(P)-binding domain"/>
    <property type="match status" value="1"/>
</dbReference>
<name>A0A2R7Y476_9CREN</name>
<dbReference type="PANTHER" id="PTHR42685:SF21">
    <property type="entry name" value="DEHYDROGENASE (FLAVOPROTEIN)-LIKE PROTEIN"/>
    <property type="match status" value="1"/>
</dbReference>